<protein>
    <recommendedName>
        <fullName evidence="3">Bacteriocin biosynthesis cyclodehydratase domain-containing protein</fullName>
    </recommendedName>
</protein>
<dbReference type="Proteomes" id="UP000621500">
    <property type="component" value="Unassembled WGS sequence"/>
</dbReference>
<dbReference type="Gene3D" id="3.40.50.720">
    <property type="entry name" value="NAD(P)-binding Rossmann-like Domain"/>
    <property type="match status" value="1"/>
</dbReference>
<dbReference type="Gene3D" id="3.40.109.10">
    <property type="entry name" value="NADH Oxidase"/>
    <property type="match status" value="1"/>
</dbReference>
<dbReference type="RefSeq" id="WP_203863027.1">
    <property type="nucleotide sequence ID" value="NZ_BAAAZQ010000051.1"/>
</dbReference>
<organism evidence="1 2">
    <name type="scientific">Plantactinospora mayteni</name>
    <dbReference type="NCBI Taxonomy" id="566021"/>
    <lineage>
        <taxon>Bacteria</taxon>
        <taxon>Bacillati</taxon>
        <taxon>Actinomycetota</taxon>
        <taxon>Actinomycetes</taxon>
        <taxon>Micromonosporales</taxon>
        <taxon>Micromonosporaceae</taxon>
        <taxon>Plantactinospora</taxon>
    </lineage>
</organism>
<sequence>MSEYGSAQVRLVTGLAVVEAEDSLVVTGTLRRQVFRGRAATTVLPRLLPLLDGVRDPEQICRELGLAPRQLTKMMALLDRSGLLDHPDAEPAPPVVSDEVVSYYGRIKDSAGYPGTGELLARLARARVTVVADEDVAARITDDLRASGVGTVRPLAGPPAGDAPAGYAFAETDLIVAVGTGTGARELLAAAESGAAEWDVPVLRVFLGDGHLEIGPYLLPDFSTCLECLDRSRRDAGWDTGPDGALPPDALEFAAGMAASEAVSMLAGITGMKPVQRVARIGFDDFETEHFVAAPYPDCRRCGAGVAGRTLSPEVTAIERYEWWIQHDPAVLQPRKAERGAAVDRIAGLERERPRLSSHPRQALADVDQPVRGTFGQREGVQHPSAVTEELLGELLRRVGGQRRAVGAYELQRWTPTGGNLASVEVHLLRETGFAGLPGTVFRYDDVPHAMTATRPDAVPAAELLAGTDLLASTTYAAVLVLVAAHGRNAGKYHHSHRLVHLDAGCAVTQLDAVATGYGWRTEWARSWDERIGDVLRLHRRDQFVTAVVGIRDQHQEEGSACR</sequence>
<comment type="caution">
    <text evidence="1">The sequence shown here is derived from an EMBL/GenBank/DDBJ whole genome shotgun (WGS) entry which is preliminary data.</text>
</comment>
<reference evidence="1 2" key="1">
    <citation type="submission" date="2021-01" db="EMBL/GenBank/DDBJ databases">
        <title>Whole genome shotgun sequence of Plantactinospora mayteni NBRC 109088.</title>
        <authorList>
            <person name="Komaki H."/>
            <person name="Tamura T."/>
        </authorList>
    </citation>
    <scope>NUCLEOTIDE SEQUENCE [LARGE SCALE GENOMIC DNA]</scope>
    <source>
        <strain evidence="1 2">NBRC 109088</strain>
    </source>
</reference>
<gene>
    <name evidence="1" type="ORF">Pma05_83830</name>
</gene>
<evidence type="ECO:0000313" key="2">
    <source>
        <dbReference type="Proteomes" id="UP000621500"/>
    </source>
</evidence>
<evidence type="ECO:0000313" key="1">
    <source>
        <dbReference type="EMBL" id="GIH01811.1"/>
    </source>
</evidence>
<evidence type="ECO:0008006" key="3">
    <source>
        <dbReference type="Google" id="ProtNLM"/>
    </source>
</evidence>
<dbReference type="InterPro" id="IPR000415">
    <property type="entry name" value="Nitroreductase-like"/>
</dbReference>
<dbReference type="EMBL" id="BONX01000087">
    <property type="protein sequence ID" value="GIH01811.1"/>
    <property type="molecule type" value="Genomic_DNA"/>
</dbReference>
<accession>A0ABQ4F4H2</accession>
<keyword evidence="2" id="KW-1185">Reference proteome</keyword>
<proteinExistence type="predicted"/>
<dbReference type="SUPFAM" id="SSF55469">
    <property type="entry name" value="FMN-dependent nitroreductase-like"/>
    <property type="match status" value="1"/>
</dbReference>
<name>A0ABQ4F4H2_9ACTN</name>